<dbReference type="InterPro" id="IPR011009">
    <property type="entry name" value="Kinase-like_dom_sf"/>
</dbReference>
<feature type="transmembrane region" description="Helical" evidence="7">
    <location>
        <begin position="6"/>
        <end position="33"/>
    </location>
</feature>
<evidence type="ECO:0000313" key="9">
    <source>
        <dbReference type="EnsemblMetazoa" id="XP_008183724.1"/>
    </source>
</evidence>
<dbReference type="Pfam" id="PF00069">
    <property type="entry name" value="Pkinase"/>
    <property type="match status" value="1"/>
</dbReference>
<dbReference type="GeneID" id="103309617"/>
<comment type="similarity">
    <text evidence="5">Belongs to the protein kinase superfamily. Ser/Thr protein kinase family. GCN2 subfamily.</text>
</comment>
<evidence type="ECO:0000256" key="7">
    <source>
        <dbReference type="SAM" id="Phobius"/>
    </source>
</evidence>
<dbReference type="InterPro" id="IPR000719">
    <property type="entry name" value="Prot_kinase_dom"/>
</dbReference>
<keyword evidence="4" id="KW-0067">ATP-binding</keyword>
<dbReference type="GO" id="GO:0005737">
    <property type="term" value="C:cytoplasm"/>
    <property type="evidence" value="ECO:0007669"/>
    <property type="project" value="TreeGrafter"/>
</dbReference>
<reference evidence="9" key="2">
    <citation type="submission" date="2022-06" db="UniProtKB">
        <authorList>
            <consortium name="EnsemblMetazoa"/>
        </authorList>
    </citation>
    <scope>IDENTIFICATION</scope>
</reference>
<dbReference type="AlphaFoldDB" id="A0A8R2F9E3"/>
<dbReference type="Gene3D" id="3.30.200.20">
    <property type="entry name" value="Phosphorylase Kinase, domain 1"/>
    <property type="match status" value="1"/>
</dbReference>
<dbReference type="PANTHER" id="PTHR11042:SF185">
    <property type="entry name" value="WEE1-LIKE PROTEIN KINASE"/>
    <property type="match status" value="1"/>
</dbReference>
<dbReference type="GO" id="GO:0005524">
    <property type="term" value="F:ATP binding"/>
    <property type="evidence" value="ECO:0007669"/>
    <property type="project" value="UniProtKB-KW"/>
</dbReference>
<evidence type="ECO:0000259" key="8">
    <source>
        <dbReference type="PROSITE" id="PS50011"/>
    </source>
</evidence>
<evidence type="ECO:0000256" key="5">
    <source>
        <dbReference type="ARBA" id="ARBA00037982"/>
    </source>
</evidence>
<evidence type="ECO:0000256" key="4">
    <source>
        <dbReference type="ARBA" id="ARBA00022840"/>
    </source>
</evidence>
<dbReference type="GO" id="GO:0005634">
    <property type="term" value="C:nucleus"/>
    <property type="evidence" value="ECO:0007669"/>
    <property type="project" value="TreeGrafter"/>
</dbReference>
<dbReference type="PROSITE" id="PS50011">
    <property type="entry name" value="PROTEIN_KINASE_DOM"/>
    <property type="match status" value="1"/>
</dbReference>
<keyword evidence="3" id="KW-0418">Kinase</keyword>
<dbReference type="OrthoDB" id="5337378at2759"/>
<dbReference type="Gene3D" id="1.10.510.10">
    <property type="entry name" value="Transferase(Phosphotransferase) domain 1"/>
    <property type="match status" value="1"/>
</dbReference>
<dbReference type="InterPro" id="IPR050339">
    <property type="entry name" value="CC_SR_Kinase"/>
</dbReference>
<keyword evidence="7" id="KW-1133">Transmembrane helix</keyword>
<evidence type="ECO:0000313" key="10">
    <source>
        <dbReference type="Proteomes" id="UP000007819"/>
    </source>
</evidence>
<feature type="compositionally biased region" description="Low complexity" evidence="6">
    <location>
        <begin position="48"/>
        <end position="57"/>
    </location>
</feature>
<dbReference type="PROSITE" id="PS00108">
    <property type="entry name" value="PROTEIN_KINASE_ST"/>
    <property type="match status" value="1"/>
</dbReference>
<evidence type="ECO:0000256" key="1">
    <source>
        <dbReference type="ARBA" id="ARBA00022679"/>
    </source>
</evidence>
<evidence type="ECO:0000256" key="6">
    <source>
        <dbReference type="SAM" id="MobiDB-lite"/>
    </source>
</evidence>
<dbReference type="EnsemblMetazoa" id="XM_008185502.3">
    <property type="protein sequence ID" value="XP_008183724.1"/>
    <property type="gene ID" value="LOC103309617"/>
</dbReference>
<keyword evidence="7" id="KW-0472">Membrane</keyword>
<sequence length="521" mass="58597">MPKSNYLPTVVMDISVGSLGVFLALFSIVCYFVRIRLVSSRGLPSSTRPRLPVTDDLPPTPTPRLQVADGLSTPRTAAYGPLSTFTPLLVSVTVPRVRQSSGTARIADKLRVSVNPFTPTGIAILKNRNKRLTGSNEDDDDDLRIADPEDHDDCLSLGQYTPPDDKSSGSVHPSVVRRLVDSGKMTNVSIRELQTSRFNEEFRIDEYIAAGSFGVIYKCTNLLDGIPYAIKKIKQTVPRSPEYLVRKEVYANSVFGRHPNLVSYFTAWYERGHIYIQTEFCHGGTLERMIHESDHVFCDNALRRLLWHVCNGLAHIHSKKLAHLDIKSANILVCKTNGSLVFANDLDDEEEEIVDKHIVYKIGDFGHTICVEDVRNIEDGDSRYLPKELLRDDYSQLQKVDVFSTALTVYEAATRKHLPKNGPEWHRLRNGEFSLPQTPFFSTSLEKLLKKMVELDPTNRPSASKVVNILLDRGMAATKDQDEMEALKLSAQFLSPWLIDLKPSRTALSGRSNYIYTDCQL</sequence>
<organism evidence="9 10">
    <name type="scientific">Acyrthosiphon pisum</name>
    <name type="common">Pea aphid</name>
    <dbReference type="NCBI Taxonomy" id="7029"/>
    <lineage>
        <taxon>Eukaryota</taxon>
        <taxon>Metazoa</taxon>
        <taxon>Ecdysozoa</taxon>
        <taxon>Arthropoda</taxon>
        <taxon>Hexapoda</taxon>
        <taxon>Insecta</taxon>
        <taxon>Pterygota</taxon>
        <taxon>Neoptera</taxon>
        <taxon>Paraneoptera</taxon>
        <taxon>Hemiptera</taxon>
        <taxon>Sternorrhyncha</taxon>
        <taxon>Aphidomorpha</taxon>
        <taxon>Aphidoidea</taxon>
        <taxon>Aphididae</taxon>
        <taxon>Macrosiphini</taxon>
        <taxon>Acyrthosiphon</taxon>
    </lineage>
</organism>
<keyword evidence="7" id="KW-0812">Transmembrane</keyword>
<dbReference type="RefSeq" id="XP_008183724.1">
    <property type="nucleotide sequence ID" value="XM_008185502.3"/>
</dbReference>
<evidence type="ECO:0000256" key="2">
    <source>
        <dbReference type="ARBA" id="ARBA00022741"/>
    </source>
</evidence>
<dbReference type="InterPro" id="IPR008271">
    <property type="entry name" value="Ser/Thr_kinase_AS"/>
</dbReference>
<reference evidence="10" key="1">
    <citation type="submission" date="2010-06" db="EMBL/GenBank/DDBJ databases">
        <authorList>
            <person name="Jiang H."/>
            <person name="Abraham K."/>
            <person name="Ali S."/>
            <person name="Alsbrooks S.L."/>
            <person name="Anim B.N."/>
            <person name="Anosike U.S."/>
            <person name="Attaway T."/>
            <person name="Bandaranaike D.P."/>
            <person name="Battles P.K."/>
            <person name="Bell S.N."/>
            <person name="Bell A.V."/>
            <person name="Beltran B."/>
            <person name="Bickham C."/>
            <person name="Bustamante Y."/>
            <person name="Caleb T."/>
            <person name="Canada A."/>
            <person name="Cardenas V."/>
            <person name="Carter K."/>
            <person name="Chacko J."/>
            <person name="Chandrabose M.N."/>
            <person name="Chavez D."/>
            <person name="Chavez A."/>
            <person name="Chen L."/>
            <person name="Chu H.-S."/>
            <person name="Claassen K.J."/>
            <person name="Cockrell R."/>
            <person name="Collins M."/>
            <person name="Cooper J.A."/>
            <person name="Cree A."/>
            <person name="Curry S.M."/>
            <person name="Da Y."/>
            <person name="Dao M.D."/>
            <person name="Das B."/>
            <person name="Davila M.-L."/>
            <person name="Davy-Carroll L."/>
            <person name="Denson S."/>
            <person name="Dinh H."/>
            <person name="Ebong V.E."/>
            <person name="Edwards J.R."/>
            <person name="Egan A."/>
            <person name="El-Daye J."/>
            <person name="Escobedo L."/>
            <person name="Fernandez S."/>
            <person name="Fernando P.R."/>
            <person name="Flagg N."/>
            <person name="Forbes L.D."/>
            <person name="Fowler R.G."/>
            <person name="Fu Q."/>
            <person name="Gabisi R.A."/>
            <person name="Ganer J."/>
            <person name="Garbino Pronczuk A."/>
            <person name="Garcia R.M."/>
            <person name="Garner T."/>
            <person name="Garrett T.E."/>
            <person name="Gonzalez D.A."/>
            <person name="Hamid H."/>
            <person name="Hawkins E.S."/>
            <person name="Hirani K."/>
            <person name="Hogues M.E."/>
            <person name="Hollins B."/>
            <person name="Hsiao C.-H."/>
            <person name="Jabil R."/>
            <person name="James M.L."/>
            <person name="Jhangiani S.N."/>
            <person name="Johnson B."/>
            <person name="Johnson Q."/>
            <person name="Joshi V."/>
            <person name="Kalu J.B."/>
            <person name="Kam C."/>
            <person name="Kashfia A."/>
            <person name="Keebler J."/>
            <person name="Kisamo H."/>
            <person name="Kovar C.L."/>
            <person name="Lago L.A."/>
            <person name="Lai C.-Y."/>
            <person name="Laidlaw J."/>
            <person name="Lara F."/>
            <person name="Le T.-K."/>
            <person name="Lee S.L."/>
            <person name="Legall F.H."/>
            <person name="Lemon S.J."/>
            <person name="Lewis L.R."/>
            <person name="Li B."/>
            <person name="Liu Y."/>
            <person name="Liu Y.-S."/>
            <person name="Lopez J."/>
            <person name="Lozado R.J."/>
            <person name="Lu J."/>
            <person name="Madu R.C."/>
            <person name="Maheshwari M."/>
            <person name="Maheshwari R."/>
            <person name="Malloy K."/>
            <person name="Martinez E."/>
            <person name="Mathew T."/>
            <person name="Mercado I.C."/>
            <person name="Mercado C."/>
            <person name="Meyer B."/>
            <person name="Montgomery K."/>
            <person name="Morgan M.B."/>
            <person name="Munidasa M."/>
            <person name="Nazareth L.V."/>
            <person name="Nelson J."/>
            <person name="Ng B.M."/>
            <person name="Nguyen N.B."/>
            <person name="Nguyen P.Q."/>
            <person name="Nguyen T."/>
            <person name="Obregon M."/>
            <person name="Okwuonu G.O."/>
            <person name="Onwere C.G."/>
            <person name="Orozco G."/>
            <person name="Parra A."/>
            <person name="Patel S."/>
            <person name="Patil S."/>
            <person name="Perez A."/>
            <person name="Perez Y."/>
            <person name="Pham C."/>
            <person name="Primus E.L."/>
            <person name="Pu L.-L."/>
            <person name="Puazo M."/>
            <person name="Qin X."/>
            <person name="Quiroz J.B."/>
            <person name="Reese J."/>
            <person name="Richards S."/>
            <person name="Rives C.M."/>
            <person name="Robberts R."/>
            <person name="Ruiz S.J."/>
            <person name="Ruiz M.J."/>
            <person name="Santibanez J."/>
            <person name="Schneider B.W."/>
            <person name="Sisson I."/>
            <person name="Smith M."/>
            <person name="Sodergren E."/>
            <person name="Song X.-Z."/>
            <person name="Song B.B."/>
            <person name="Summersgill H."/>
            <person name="Thelus R."/>
            <person name="Thornton R.D."/>
            <person name="Trejos Z.Y."/>
            <person name="Usmani K."/>
            <person name="Vattathil S."/>
            <person name="Villasana D."/>
            <person name="Walker D.L."/>
            <person name="Wang S."/>
            <person name="Wang K."/>
            <person name="White C.S."/>
            <person name="Williams A.C."/>
            <person name="Williamson J."/>
            <person name="Wilson K."/>
            <person name="Woghiren I.O."/>
            <person name="Woodworth J.R."/>
            <person name="Worley K.C."/>
            <person name="Wright R.A."/>
            <person name="Wu W."/>
            <person name="Young L."/>
            <person name="Zhang L."/>
            <person name="Zhang J."/>
            <person name="Zhu Y."/>
            <person name="Muzny D.M."/>
            <person name="Weinstock G."/>
            <person name="Gibbs R.A."/>
        </authorList>
    </citation>
    <scope>NUCLEOTIDE SEQUENCE [LARGE SCALE GENOMIC DNA]</scope>
    <source>
        <strain evidence="10">LSR1</strain>
    </source>
</reference>
<protein>
    <recommendedName>
        <fullName evidence="8">Protein kinase domain-containing protein</fullName>
    </recommendedName>
</protein>
<dbReference type="KEGG" id="api:103309617"/>
<dbReference type="SMART" id="SM00220">
    <property type="entry name" value="S_TKc"/>
    <property type="match status" value="1"/>
</dbReference>
<name>A0A8R2F9E3_ACYPI</name>
<dbReference type="Proteomes" id="UP000007819">
    <property type="component" value="Chromosome A1"/>
</dbReference>
<keyword evidence="10" id="KW-1185">Reference proteome</keyword>
<evidence type="ECO:0000256" key="3">
    <source>
        <dbReference type="ARBA" id="ARBA00022777"/>
    </source>
</evidence>
<feature type="domain" description="Protein kinase" evidence="8">
    <location>
        <begin position="202"/>
        <end position="471"/>
    </location>
</feature>
<keyword evidence="2" id="KW-0547">Nucleotide-binding</keyword>
<proteinExistence type="inferred from homology"/>
<feature type="region of interest" description="Disordered" evidence="6">
    <location>
        <begin position="132"/>
        <end position="172"/>
    </location>
</feature>
<dbReference type="PANTHER" id="PTHR11042">
    <property type="entry name" value="EUKARYOTIC TRANSLATION INITIATION FACTOR 2-ALPHA KINASE EIF2-ALPHA KINASE -RELATED"/>
    <property type="match status" value="1"/>
</dbReference>
<dbReference type="SUPFAM" id="SSF56112">
    <property type="entry name" value="Protein kinase-like (PK-like)"/>
    <property type="match status" value="1"/>
</dbReference>
<accession>A0A8R2F9E3</accession>
<feature type="region of interest" description="Disordered" evidence="6">
    <location>
        <begin position="42"/>
        <end position="62"/>
    </location>
</feature>
<dbReference type="GO" id="GO:0004713">
    <property type="term" value="F:protein tyrosine kinase activity"/>
    <property type="evidence" value="ECO:0007669"/>
    <property type="project" value="TreeGrafter"/>
</dbReference>
<keyword evidence="1" id="KW-0808">Transferase</keyword>